<evidence type="ECO:0000256" key="1">
    <source>
        <dbReference type="SAM" id="SignalP"/>
    </source>
</evidence>
<gene>
    <name evidence="2" type="primary">AUGUSTUS-3.0.2_32922</name>
    <name evidence="2" type="ORF">TcasGA2_TC032922</name>
</gene>
<evidence type="ECO:0000313" key="3">
    <source>
        <dbReference type="Proteomes" id="UP000007266"/>
    </source>
</evidence>
<feature type="chain" id="PRO_5007300091" evidence="1">
    <location>
        <begin position="20"/>
        <end position="57"/>
    </location>
</feature>
<accession>A0A139WJT4</accession>
<keyword evidence="1" id="KW-0732">Signal</keyword>
<dbReference type="AlphaFoldDB" id="A0A139WJT4"/>
<dbReference type="InParanoid" id="A0A139WJT4"/>
<name>A0A139WJT4_TRICA</name>
<organism evidence="2 3">
    <name type="scientific">Tribolium castaneum</name>
    <name type="common">Red flour beetle</name>
    <dbReference type="NCBI Taxonomy" id="7070"/>
    <lineage>
        <taxon>Eukaryota</taxon>
        <taxon>Metazoa</taxon>
        <taxon>Ecdysozoa</taxon>
        <taxon>Arthropoda</taxon>
        <taxon>Hexapoda</taxon>
        <taxon>Insecta</taxon>
        <taxon>Pterygota</taxon>
        <taxon>Neoptera</taxon>
        <taxon>Endopterygota</taxon>
        <taxon>Coleoptera</taxon>
        <taxon>Polyphaga</taxon>
        <taxon>Cucujiformia</taxon>
        <taxon>Tenebrionidae</taxon>
        <taxon>Tenebrionidae incertae sedis</taxon>
        <taxon>Tribolium</taxon>
    </lineage>
</organism>
<dbReference type="EMBL" id="KQ971338">
    <property type="protein sequence ID" value="KYB28182.1"/>
    <property type="molecule type" value="Genomic_DNA"/>
</dbReference>
<feature type="signal peptide" evidence="1">
    <location>
        <begin position="1"/>
        <end position="19"/>
    </location>
</feature>
<dbReference type="Proteomes" id="UP000007266">
    <property type="component" value="Linkage group 4"/>
</dbReference>
<proteinExistence type="predicted"/>
<evidence type="ECO:0000313" key="2">
    <source>
        <dbReference type="EMBL" id="KYB28182.1"/>
    </source>
</evidence>
<reference evidence="2 3" key="1">
    <citation type="journal article" date="2008" name="Nature">
        <title>The genome of the model beetle and pest Tribolium castaneum.</title>
        <authorList>
            <consortium name="Tribolium Genome Sequencing Consortium"/>
            <person name="Richards S."/>
            <person name="Gibbs R.A."/>
            <person name="Weinstock G.M."/>
            <person name="Brown S.J."/>
            <person name="Denell R."/>
            <person name="Beeman R.W."/>
            <person name="Gibbs R."/>
            <person name="Beeman R.W."/>
            <person name="Brown S.J."/>
            <person name="Bucher G."/>
            <person name="Friedrich M."/>
            <person name="Grimmelikhuijzen C.J."/>
            <person name="Klingler M."/>
            <person name="Lorenzen M."/>
            <person name="Richards S."/>
            <person name="Roth S."/>
            <person name="Schroder R."/>
            <person name="Tautz D."/>
            <person name="Zdobnov E.M."/>
            <person name="Muzny D."/>
            <person name="Gibbs R.A."/>
            <person name="Weinstock G.M."/>
            <person name="Attaway T."/>
            <person name="Bell S."/>
            <person name="Buhay C.J."/>
            <person name="Chandrabose M.N."/>
            <person name="Chavez D."/>
            <person name="Clerk-Blankenburg K.P."/>
            <person name="Cree A."/>
            <person name="Dao M."/>
            <person name="Davis C."/>
            <person name="Chacko J."/>
            <person name="Dinh H."/>
            <person name="Dugan-Rocha S."/>
            <person name="Fowler G."/>
            <person name="Garner T.T."/>
            <person name="Garnes J."/>
            <person name="Gnirke A."/>
            <person name="Hawes A."/>
            <person name="Hernandez J."/>
            <person name="Hines S."/>
            <person name="Holder M."/>
            <person name="Hume J."/>
            <person name="Jhangiani S.N."/>
            <person name="Joshi V."/>
            <person name="Khan Z.M."/>
            <person name="Jackson L."/>
            <person name="Kovar C."/>
            <person name="Kowis A."/>
            <person name="Lee S."/>
            <person name="Lewis L.R."/>
            <person name="Margolis J."/>
            <person name="Morgan M."/>
            <person name="Nazareth L.V."/>
            <person name="Nguyen N."/>
            <person name="Okwuonu G."/>
            <person name="Parker D."/>
            <person name="Richards S."/>
            <person name="Ruiz S.J."/>
            <person name="Santibanez J."/>
            <person name="Savard J."/>
            <person name="Scherer S.E."/>
            <person name="Schneider B."/>
            <person name="Sodergren E."/>
            <person name="Tautz D."/>
            <person name="Vattahil S."/>
            <person name="Villasana D."/>
            <person name="White C.S."/>
            <person name="Wright R."/>
            <person name="Park Y."/>
            <person name="Beeman R.W."/>
            <person name="Lord J."/>
            <person name="Oppert B."/>
            <person name="Lorenzen M."/>
            <person name="Brown S."/>
            <person name="Wang L."/>
            <person name="Savard J."/>
            <person name="Tautz D."/>
            <person name="Richards S."/>
            <person name="Weinstock G."/>
            <person name="Gibbs R.A."/>
            <person name="Liu Y."/>
            <person name="Worley K."/>
            <person name="Weinstock G."/>
            <person name="Elsik C.G."/>
            <person name="Reese J.T."/>
            <person name="Elhaik E."/>
            <person name="Landan G."/>
            <person name="Graur D."/>
            <person name="Arensburger P."/>
            <person name="Atkinson P."/>
            <person name="Beeman R.W."/>
            <person name="Beidler J."/>
            <person name="Brown S.J."/>
            <person name="Demuth J.P."/>
            <person name="Drury D.W."/>
            <person name="Du Y.Z."/>
            <person name="Fujiwara H."/>
            <person name="Lorenzen M."/>
            <person name="Maselli V."/>
            <person name="Osanai M."/>
            <person name="Park Y."/>
            <person name="Robertson H.M."/>
            <person name="Tu Z."/>
            <person name="Wang J.J."/>
            <person name="Wang S."/>
            <person name="Richards S."/>
            <person name="Song H."/>
            <person name="Zhang L."/>
            <person name="Sodergren E."/>
            <person name="Werner D."/>
            <person name="Stanke M."/>
            <person name="Morgenstern B."/>
            <person name="Solovyev V."/>
            <person name="Kosarev P."/>
            <person name="Brown G."/>
            <person name="Chen H.C."/>
            <person name="Ermolaeva O."/>
            <person name="Hlavina W."/>
            <person name="Kapustin Y."/>
            <person name="Kiryutin B."/>
            <person name="Kitts P."/>
            <person name="Maglott D."/>
            <person name="Pruitt K."/>
            <person name="Sapojnikov V."/>
            <person name="Souvorov A."/>
            <person name="Mackey A.J."/>
            <person name="Waterhouse R.M."/>
            <person name="Wyder S."/>
            <person name="Zdobnov E.M."/>
            <person name="Zdobnov E.M."/>
            <person name="Wyder S."/>
            <person name="Kriventseva E.V."/>
            <person name="Kadowaki T."/>
            <person name="Bork P."/>
            <person name="Aranda M."/>
            <person name="Bao R."/>
            <person name="Beermann A."/>
            <person name="Berns N."/>
            <person name="Bolognesi R."/>
            <person name="Bonneton F."/>
            <person name="Bopp D."/>
            <person name="Brown S.J."/>
            <person name="Bucher G."/>
            <person name="Butts T."/>
            <person name="Chaumot A."/>
            <person name="Denell R.E."/>
            <person name="Ferrier D.E."/>
            <person name="Friedrich M."/>
            <person name="Gordon C.M."/>
            <person name="Jindra M."/>
            <person name="Klingler M."/>
            <person name="Lan Q."/>
            <person name="Lattorff H.M."/>
            <person name="Laudet V."/>
            <person name="von Levetsow C."/>
            <person name="Liu Z."/>
            <person name="Lutz R."/>
            <person name="Lynch J.A."/>
            <person name="da Fonseca R.N."/>
            <person name="Posnien N."/>
            <person name="Reuter R."/>
            <person name="Roth S."/>
            <person name="Savard J."/>
            <person name="Schinko J.B."/>
            <person name="Schmitt C."/>
            <person name="Schoppmeier M."/>
            <person name="Schroder R."/>
            <person name="Shippy T.D."/>
            <person name="Simonnet F."/>
            <person name="Marques-Souza H."/>
            <person name="Tautz D."/>
            <person name="Tomoyasu Y."/>
            <person name="Trauner J."/>
            <person name="Van der Zee M."/>
            <person name="Vervoort M."/>
            <person name="Wittkopp N."/>
            <person name="Wimmer E.A."/>
            <person name="Yang X."/>
            <person name="Jones A.K."/>
            <person name="Sattelle D.B."/>
            <person name="Ebert P.R."/>
            <person name="Nelson D."/>
            <person name="Scott J.G."/>
            <person name="Beeman R.W."/>
            <person name="Muthukrishnan S."/>
            <person name="Kramer K.J."/>
            <person name="Arakane Y."/>
            <person name="Beeman R.W."/>
            <person name="Zhu Q."/>
            <person name="Hogenkamp D."/>
            <person name="Dixit R."/>
            <person name="Oppert B."/>
            <person name="Jiang H."/>
            <person name="Zou Z."/>
            <person name="Marshall J."/>
            <person name="Elpidina E."/>
            <person name="Vinokurov K."/>
            <person name="Oppert C."/>
            <person name="Zou Z."/>
            <person name="Evans J."/>
            <person name="Lu Z."/>
            <person name="Zhao P."/>
            <person name="Sumathipala N."/>
            <person name="Altincicek B."/>
            <person name="Vilcinskas A."/>
            <person name="Williams M."/>
            <person name="Hultmark D."/>
            <person name="Hetru C."/>
            <person name="Jiang H."/>
            <person name="Grimmelikhuijzen C.J."/>
            <person name="Hauser F."/>
            <person name="Cazzamali G."/>
            <person name="Williamson M."/>
            <person name="Park Y."/>
            <person name="Li B."/>
            <person name="Tanaka Y."/>
            <person name="Predel R."/>
            <person name="Neupert S."/>
            <person name="Schachtner J."/>
            <person name="Verleyen P."/>
            <person name="Raible F."/>
            <person name="Bork P."/>
            <person name="Friedrich M."/>
            <person name="Walden K.K."/>
            <person name="Robertson H.M."/>
            <person name="Angeli S."/>
            <person name="Foret S."/>
            <person name="Bucher G."/>
            <person name="Schuetz S."/>
            <person name="Maleszka R."/>
            <person name="Wimmer E.A."/>
            <person name="Beeman R.W."/>
            <person name="Lorenzen M."/>
            <person name="Tomoyasu Y."/>
            <person name="Miller S.C."/>
            <person name="Grossmann D."/>
            <person name="Bucher G."/>
        </authorList>
    </citation>
    <scope>NUCLEOTIDE SEQUENCE [LARGE SCALE GENOMIC DNA]</scope>
    <source>
        <strain evidence="2 3">Georgia GA2</strain>
    </source>
</reference>
<sequence length="57" mass="6710">MNFFGIVLFLFLLVAANFGEELEPDWSEQEVEGFSQRSQPPRNGQYCDWWWNGGTCY</sequence>
<reference evidence="2 3" key="2">
    <citation type="journal article" date="2010" name="Nucleic Acids Res.">
        <title>BeetleBase in 2010: revisions to provide comprehensive genomic information for Tribolium castaneum.</title>
        <authorList>
            <person name="Kim H.S."/>
            <person name="Murphy T."/>
            <person name="Xia J."/>
            <person name="Caragea D."/>
            <person name="Park Y."/>
            <person name="Beeman R.W."/>
            <person name="Lorenzen M.D."/>
            <person name="Butcher S."/>
            <person name="Manak J.R."/>
            <person name="Brown S.J."/>
        </authorList>
    </citation>
    <scope>GENOME REANNOTATION</scope>
    <source>
        <strain evidence="2 3">Georgia GA2</strain>
    </source>
</reference>
<keyword evidence="3" id="KW-1185">Reference proteome</keyword>
<protein>
    <submittedName>
        <fullName evidence="2">Uncharacterized protein</fullName>
    </submittedName>
</protein>